<dbReference type="Proteomes" id="UP001054857">
    <property type="component" value="Unassembled WGS sequence"/>
</dbReference>
<dbReference type="PANTHER" id="PTHR43991:SF12">
    <property type="entry name" value="WD REPEAT PROTEIN (AFU_ORTHOLOGUE AFUA_8G05640)"/>
    <property type="match status" value="1"/>
</dbReference>
<proteinExistence type="predicted"/>
<dbReference type="SMART" id="SM00320">
    <property type="entry name" value="WD40"/>
    <property type="match status" value="2"/>
</dbReference>
<organism evidence="4 5">
    <name type="scientific">Astrephomene gubernaculifera</name>
    <dbReference type="NCBI Taxonomy" id="47775"/>
    <lineage>
        <taxon>Eukaryota</taxon>
        <taxon>Viridiplantae</taxon>
        <taxon>Chlorophyta</taxon>
        <taxon>core chlorophytes</taxon>
        <taxon>Chlorophyceae</taxon>
        <taxon>CS clade</taxon>
        <taxon>Chlamydomonadales</taxon>
        <taxon>Astrephomenaceae</taxon>
        <taxon>Astrephomene</taxon>
    </lineage>
</organism>
<evidence type="ECO:0000313" key="4">
    <source>
        <dbReference type="EMBL" id="GFR47577.1"/>
    </source>
</evidence>
<dbReference type="AlphaFoldDB" id="A0AAD3DVS8"/>
<keyword evidence="2" id="KW-0677">Repeat</keyword>
<dbReference type="PROSITE" id="PS50082">
    <property type="entry name" value="WD_REPEATS_2"/>
    <property type="match status" value="1"/>
</dbReference>
<comment type="caution">
    <text evidence="4">The sequence shown here is derived from an EMBL/GenBank/DDBJ whole genome shotgun (WGS) entry which is preliminary data.</text>
</comment>
<name>A0AAD3DVS8_9CHLO</name>
<dbReference type="EMBL" id="BMAR01000019">
    <property type="protein sequence ID" value="GFR47577.1"/>
    <property type="molecule type" value="Genomic_DNA"/>
</dbReference>
<accession>A0AAD3DVS8</accession>
<dbReference type="InterPro" id="IPR015943">
    <property type="entry name" value="WD40/YVTN_repeat-like_dom_sf"/>
</dbReference>
<dbReference type="PROSITE" id="PS50294">
    <property type="entry name" value="WD_REPEATS_REGION"/>
    <property type="match status" value="1"/>
</dbReference>
<keyword evidence="1 3" id="KW-0853">WD repeat</keyword>
<evidence type="ECO:0000256" key="2">
    <source>
        <dbReference type="ARBA" id="ARBA00022737"/>
    </source>
</evidence>
<evidence type="ECO:0000313" key="5">
    <source>
        <dbReference type="Proteomes" id="UP001054857"/>
    </source>
</evidence>
<dbReference type="Gene3D" id="2.130.10.10">
    <property type="entry name" value="YVTN repeat-like/Quinoprotein amine dehydrogenase"/>
    <property type="match status" value="1"/>
</dbReference>
<gene>
    <name evidence="4" type="ORF">Agub_g9305</name>
</gene>
<feature type="repeat" description="WD" evidence="3">
    <location>
        <begin position="79"/>
        <end position="120"/>
    </location>
</feature>
<protein>
    <submittedName>
        <fullName evidence="4">Uncharacterized protein</fullName>
    </submittedName>
</protein>
<dbReference type="PROSITE" id="PS00678">
    <property type="entry name" value="WD_REPEATS_1"/>
    <property type="match status" value="1"/>
</dbReference>
<dbReference type="PANTHER" id="PTHR43991">
    <property type="entry name" value="WD REPEAT PROTEIN (AFU_ORTHOLOGUE AFUA_8G05640)-RELATED"/>
    <property type="match status" value="1"/>
</dbReference>
<sequence length="206" mass="21955">MAANNDAQLRLFAAAAGEGALRQLAHWPFEWAVNYASVRPHGLGAPGGGSGGSSVAAVVGDDPATLLVDLHNGATIARLQGHRDFSFAAAWHPGGTLLATGNQDTTALVWDVRRTDVPLTRLAGRMGAIRSLRFSPDGRFLAMSEPADFVHLYDVAAGFQHCQEHDFFGEIAGVSFTPDSSSLFVGVSDLTYASLMQLDRQRCDWG</sequence>
<keyword evidence="5" id="KW-1185">Reference proteome</keyword>
<dbReference type="SUPFAM" id="SSF50960">
    <property type="entry name" value="TolB, C-terminal domain"/>
    <property type="match status" value="1"/>
</dbReference>
<dbReference type="InterPro" id="IPR019775">
    <property type="entry name" value="WD40_repeat_CS"/>
</dbReference>
<dbReference type="Pfam" id="PF00400">
    <property type="entry name" value="WD40"/>
    <property type="match status" value="2"/>
</dbReference>
<dbReference type="InterPro" id="IPR001680">
    <property type="entry name" value="WD40_rpt"/>
</dbReference>
<evidence type="ECO:0000256" key="1">
    <source>
        <dbReference type="ARBA" id="ARBA00022574"/>
    </source>
</evidence>
<reference evidence="4 5" key="1">
    <citation type="journal article" date="2021" name="Sci. Rep.">
        <title>Genome sequencing of the multicellular alga Astrephomene provides insights into convergent evolution of germ-soma differentiation.</title>
        <authorList>
            <person name="Yamashita S."/>
            <person name="Yamamoto K."/>
            <person name="Matsuzaki R."/>
            <person name="Suzuki S."/>
            <person name="Yamaguchi H."/>
            <person name="Hirooka S."/>
            <person name="Minakuchi Y."/>
            <person name="Miyagishima S."/>
            <person name="Kawachi M."/>
            <person name="Toyoda A."/>
            <person name="Nozaki H."/>
        </authorList>
    </citation>
    <scope>NUCLEOTIDE SEQUENCE [LARGE SCALE GENOMIC DNA]</scope>
    <source>
        <strain evidence="4 5">NIES-4017</strain>
    </source>
</reference>
<evidence type="ECO:0000256" key="3">
    <source>
        <dbReference type="PROSITE-ProRule" id="PRU00221"/>
    </source>
</evidence>